<feature type="domain" description="HTH tetR-type" evidence="5">
    <location>
        <begin position="22"/>
        <end position="82"/>
    </location>
</feature>
<dbReference type="Proteomes" id="UP000503018">
    <property type="component" value="Chromosome"/>
</dbReference>
<dbReference type="GO" id="GO:0000976">
    <property type="term" value="F:transcription cis-regulatory region binding"/>
    <property type="evidence" value="ECO:0007669"/>
    <property type="project" value="TreeGrafter"/>
</dbReference>
<sequence>MPTRTKQPRLNQIGQKIGAKGERTRQRLIEITVELLETRGMRDLTVAEIARVAETSPATFYVYFDSVQAVVLGALERAPHSNDELVRLIEAPWTKGDEDALAFVTLYTDLWNRHRTIFRVRNMAAEEGDQRFLDARGRASLPMLRAISDRVKAGQAAGRINASLHPASTAGVILAMLERLSSVGPSREAQPHFGITYDHMRRAAAHMLAQMLGEPV</sequence>
<dbReference type="Gene3D" id="1.10.357.10">
    <property type="entry name" value="Tetracycline Repressor, domain 2"/>
    <property type="match status" value="1"/>
</dbReference>
<dbReference type="InterPro" id="IPR011075">
    <property type="entry name" value="TetR_C"/>
</dbReference>
<protein>
    <submittedName>
        <fullName evidence="6">TetR/AcrR family transcriptional regulator</fullName>
    </submittedName>
</protein>
<name>A0A6M4AQX5_9SPHN</name>
<gene>
    <name evidence="6" type="ORF">GV829_02375</name>
</gene>
<evidence type="ECO:0000259" key="5">
    <source>
        <dbReference type="PROSITE" id="PS50977"/>
    </source>
</evidence>
<evidence type="ECO:0000256" key="4">
    <source>
        <dbReference type="PROSITE-ProRule" id="PRU00335"/>
    </source>
</evidence>
<keyword evidence="2 4" id="KW-0238">DNA-binding</keyword>
<keyword evidence="3" id="KW-0804">Transcription</keyword>
<dbReference type="PANTHER" id="PTHR30055:SF234">
    <property type="entry name" value="HTH-TYPE TRANSCRIPTIONAL REGULATOR BETI"/>
    <property type="match status" value="1"/>
</dbReference>
<dbReference type="PROSITE" id="PS50977">
    <property type="entry name" value="HTH_TETR_2"/>
    <property type="match status" value="1"/>
</dbReference>
<feature type="DNA-binding region" description="H-T-H motif" evidence="4">
    <location>
        <begin position="45"/>
        <end position="64"/>
    </location>
</feature>
<dbReference type="InterPro" id="IPR001647">
    <property type="entry name" value="HTH_TetR"/>
</dbReference>
<dbReference type="EMBL" id="CP053015">
    <property type="protein sequence ID" value="QJQ31437.1"/>
    <property type="molecule type" value="Genomic_DNA"/>
</dbReference>
<dbReference type="InterPro" id="IPR036271">
    <property type="entry name" value="Tet_transcr_reg_TetR-rel_C_sf"/>
</dbReference>
<dbReference type="Pfam" id="PF00440">
    <property type="entry name" value="TetR_N"/>
    <property type="match status" value="1"/>
</dbReference>
<dbReference type="KEGG" id="slan:GV829_02375"/>
<dbReference type="InterPro" id="IPR009057">
    <property type="entry name" value="Homeodomain-like_sf"/>
</dbReference>
<dbReference type="Pfam" id="PF19352">
    <property type="entry name" value="TetR_C_38"/>
    <property type="match status" value="1"/>
</dbReference>
<proteinExistence type="predicted"/>
<reference evidence="6 7" key="1">
    <citation type="submission" date="2020-01" db="EMBL/GenBank/DDBJ databases">
        <title>Sphingomonas sp. strain CSW-10.</title>
        <authorList>
            <person name="Chen W.-M."/>
        </authorList>
    </citation>
    <scope>NUCLEOTIDE SEQUENCE [LARGE SCALE GENOMIC DNA]</scope>
    <source>
        <strain evidence="6 7">CSW-10</strain>
    </source>
</reference>
<keyword evidence="7" id="KW-1185">Reference proteome</keyword>
<dbReference type="PANTHER" id="PTHR30055">
    <property type="entry name" value="HTH-TYPE TRANSCRIPTIONAL REGULATOR RUTR"/>
    <property type="match status" value="1"/>
</dbReference>
<accession>A0A6M4AQX5</accession>
<evidence type="ECO:0000256" key="3">
    <source>
        <dbReference type="ARBA" id="ARBA00023163"/>
    </source>
</evidence>
<evidence type="ECO:0000313" key="7">
    <source>
        <dbReference type="Proteomes" id="UP000503018"/>
    </source>
</evidence>
<evidence type="ECO:0000313" key="6">
    <source>
        <dbReference type="EMBL" id="QJQ31437.1"/>
    </source>
</evidence>
<dbReference type="RefSeq" id="WP_169943655.1">
    <property type="nucleotide sequence ID" value="NZ_CP053015.1"/>
</dbReference>
<dbReference type="InterPro" id="IPR050109">
    <property type="entry name" value="HTH-type_TetR-like_transc_reg"/>
</dbReference>
<dbReference type="Gene3D" id="1.10.10.60">
    <property type="entry name" value="Homeodomain-like"/>
    <property type="match status" value="1"/>
</dbReference>
<evidence type="ECO:0000256" key="1">
    <source>
        <dbReference type="ARBA" id="ARBA00023015"/>
    </source>
</evidence>
<keyword evidence="1" id="KW-0805">Transcription regulation</keyword>
<evidence type="ECO:0000256" key="2">
    <source>
        <dbReference type="ARBA" id="ARBA00023125"/>
    </source>
</evidence>
<dbReference type="AlphaFoldDB" id="A0A6M4AQX5"/>
<dbReference type="SUPFAM" id="SSF48498">
    <property type="entry name" value="Tetracyclin repressor-like, C-terminal domain"/>
    <property type="match status" value="1"/>
</dbReference>
<organism evidence="6 7">
    <name type="scientific">Sphingomonas lacunae</name>
    <dbReference type="NCBI Taxonomy" id="2698828"/>
    <lineage>
        <taxon>Bacteria</taxon>
        <taxon>Pseudomonadati</taxon>
        <taxon>Pseudomonadota</taxon>
        <taxon>Alphaproteobacteria</taxon>
        <taxon>Sphingomonadales</taxon>
        <taxon>Sphingomonadaceae</taxon>
        <taxon>Sphingomonas</taxon>
    </lineage>
</organism>
<dbReference type="SUPFAM" id="SSF46689">
    <property type="entry name" value="Homeodomain-like"/>
    <property type="match status" value="1"/>
</dbReference>
<dbReference type="GO" id="GO:0003700">
    <property type="term" value="F:DNA-binding transcription factor activity"/>
    <property type="evidence" value="ECO:0007669"/>
    <property type="project" value="TreeGrafter"/>
</dbReference>